<dbReference type="EMBL" id="AMRL01000013">
    <property type="protein sequence ID" value="EKE75017.1"/>
    <property type="molecule type" value="Genomic_DNA"/>
</dbReference>
<sequence>MMGLEMSLLLETLVAALLVATIVYAAILNRKLGRLRADRAELEAQIARFVECTHRAEASIKHLKAVSEEAGRSLQQPIDRAMAVRDELVFMIERGDTLSEKLSGRISAAREPRAEETPAAMPRRPRPAAPVQAAPGQERGQDRMVGPAPEEDEDMAGRSKAERDLLRALREAR</sequence>
<dbReference type="AlphaFoldDB" id="K2JKN9"/>
<evidence type="ECO:0000313" key="3">
    <source>
        <dbReference type="EMBL" id="EKE75017.1"/>
    </source>
</evidence>
<comment type="caution">
    <text evidence="3">The sequence shown here is derived from an EMBL/GenBank/DDBJ whole genome shotgun (WGS) entry which is preliminary data.</text>
</comment>
<evidence type="ECO:0000256" key="1">
    <source>
        <dbReference type="SAM" id="MobiDB-lite"/>
    </source>
</evidence>
<accession>K2JKN9</accession>
<evidence type="ECO:0000313" key="4">
    <source>
        <dbReference type="Proteomes" id="UP000006746"/>
    </source>
</evidence>
<protein>
    <recommendedName>
        <fullName evidence="2">DUF6468 domain-containing protein</fullName>
    </recommendedName>
</protein>
<feature type="region of interest" description="Disordered" evidence="1">
    <location>
        <begin position="103"/>
        <end position="173"/>
    </location>
</feature>
<name>K2JKN9_9PROT</name>
<feature type="compositionally biased region" description="Basic and acidic residues" evidence="1">
    <location>
        <begin position="155"/>
        <end position="173"/>
    </location>
</feature>
<feature type="compositionally biased region" description="Basic and acidic residues" evidence="1">
    <location>
        <begin position="103"/>
        <end position="116"/>
    </location>
</feature>
<dbReference type="Proteomes" id="UP000006746">
    <property type="component" value="Unassembled WGS sequence"/>
</dbReference>
<reference evidence="3 4" key="1">
    <citation type="journal article" date="2012" name="J. Bacteriol.">
        <title>Genome Sequence of Oceanibaculum indicum Type Strain P24.</title>
        <authorList>
            <person name="Lai Q."/>
            <person name="Shao Z."/>
        </authorList>
    </citation>
    <scope>NUCLEOTIDE SEQUENCE [LARGE SCALE GENOMIC DNA]</scope>
    <source>
        <strain evidence="3 4">P24</strain>
    </source>
</reference>
<evidence type="ECO:0000259" key="2">
    <source>
        <dbReference type="Pfam" id="PF20072"/>
    </source>
</evidence>
<dbReference type="Pfam" id="PF20072">
    <property type="entry name" value="DUF6468"/>
    <property type="match status" value="1"/>
</dbReference>
<dbReference type="STRING" id="1207063.P24_10970"/>
<gene>
    <name evidence="3" type="ORF">P24_10970</name>
</gene>
<proteinExistence type="predicted"/>
<keyword evidence="4" id="KW-1185">Reference proteome</keyword>
<dbReference type="InterPro" id="IPR045531">
    <property type="entry name" value="DUF6468"/>
</dbReference>
<dbReference type="eggNOG" id="ENOG5032S5T">
    <property type="taxonomic scope" value="Bacteria"/>
</dbReference>
<organism evidence="3 4">
    <name type="scientific">Oceanibaculum indicum P24</name>
    <dbReference type="NCBI Taxonomy" id="1207063"/>
    <lineage>
        <taxon>Bacteria</taxon>
        <taxon>Pseudomonadati</taxon>
        <taxon>Pseudomonadota</taxon>
        <taxon>Alphaproteobacteria</taxon>
        <taxon>Rhodospirillales</taxon>
        <taxon>Oceanibaculaceae</taxon>
        <taxon>Oceanibaculum</taxon>
    </lineage>
</organism>
<dbReference type="RefSeq" id="WP_008944800.1">
    <property type="nucleotide sequence ID" value="NZ_AMRL01000013.1"/>
</dbReference>
<feature type="domain" description="DUF6468" evidence="2">
    <location>
        <begin position="35"/>
        <end position="110"/>
    </location>
</feature>